<protein>
    <submittedName>
        <fullName evidence="2">Uncharacterized protein</fullName>
    </submittedName>
</protein>
<proteinExistence type="predicted"/>
<feature type="region of interest" description="Disordered" evidence="1">
    <location>
        <begin position="92"/>
        <end position="140"/>
    </location>
</feature>
<feature type="compositionally biased region" description="Polar residues" evidence="1">
    <location>
        <begin position="92"/>
        <end position="102"/>
    </location>
</feature>
<reference evidence="2" key="1">
    <citation type="submission" date="2014-12" db="EMBL/GenBank/DDBJ databases">
        <title>Insight into the proteome of Arion vulgaris.</title>
        <authorList>
            <person name="Aradska J."/>
            <person name="Bulat T."/>
            <person name="Smidak R."/>
            <person name="Sarate P."/>
            <person name="Gangsoo J."/>
            <person name="Sialana F."/>
            <person name="Bilban M."/>
            <person name="Lubec G."/>
        </authorList>
    </citation>
    <scope>NUCLEOTIDE SEQUENCE</scope>
    <source>
        <tissue evidence="2">Skin</tissue>
    </source>
</reference>
<name>A0A0B6ZZX2_9EUPU</name>
<organism evidence="2">
    <name type="scientific">Arion vulgaris</name>
    <dbReference type="NCBI Taxonomy" id="1028688"/>
    <lineage>
        <taxon>Eukaryota</taxon>
        <taxon>Metazoa</taxon>
        <taxon>Spiralia</taxon>
        <taxon>Lophotrochozoa</taxon>
        <taxon>Mollusca</taxon>
        <taxon>Gastropoda</taxon>
        <taxon>Heterobranchia</taxon>
        <taxon>Euthyneura</taxon>
        <taxon>Panpulmonata</taxon>
        <taxon>Eupulmonata</taxon>
        <taxon>Stylommatophora</taxon>
        <taxon>Helicina</taxon>
        <taxon>Arionoidea</taxon>
        <taxon>Arionidae</taxon>
        <taxon>Arion</taxon>
    </lineage>
</organism>
<feature type="region of interest" description="Disordered" evidence="1">
    <location>
        <begin position="36"/>
        <end position="64"/>
    </location>
</feature>
<gene>
    <name evidence="2" type="primary">ORF88686</name>
</gene>
<dbReference type="EMBL" id="HACG01027007">
    <property type="protein sequence ID" value="CEK73872.1"/>
    <property type="molecule type" value="Transcribed_RNA"/>
</dbReference>
<feature type="non-terminal residue" evidence="2">
    <location>
        <position position="167"/>
    </location>
</feature>
<evidence type="ECO:0000256" key="1">
    <source>
        <dbReference type="SAM" id="MobiDB-lite"/>
    </source>
</evidence>
<accession>A0A0B6ZZX2</accession>
<dbReference type="AlphaFoldDB" id="A0A0B6ZZX2"/>
<feature type="non-terminal residue" evidence="2">
    <location>
        <position position="1"/>
    </location>
</feature>
<sequence>KDEPQLDTGVRLESRSENLPLKFTQTARTAVMGIIRESSSPSSLDRHPQLDPDSDEEETQRYDMEKYDLLMADTEKSPDKIKQKLTSSNIILETQAADSNSDSRTEDEEVDLFSTSDHNVTQEETSESDHTSSHIKLQPSMESNQSALLSSMYRKHGMQDKIMFWSS</sequence>
<evidence type="ECO:0000313" key="2">
    <source>
        <dbReference type="EMBL" id="CEK73872.1"/>
    </source>
</evidence>